<dbReference type="GO" id="GO:0003984">
    <property type="term" value="F:acetolactate synthase activity"/>
    <property type="evidence" value="ECO:0007669"/>
    <property type="project" value="TreeGrafter"/>
</dbReference>
<dbReference type="Pfam" id="PF00205">
    <property type="entry name" value="TPP_enzyme_M"/>
    <property type="match status" value="1"/>
</dbReference>
<dbReference type="InterPro" id="IPR045229">
    <property type="entry name" value="TPP_enz"/>
</dbReference>
<dbReference type="SUPFAM" id="SSF52518">
    <property type="entry name" value="Thiamin diphosphate-binding fold (THDP-binding)"/>
    <property type="match status" value="2"/>
</dbReference>
<dbReference type="Gene3D" id="3.40.50.1220">
    <property type="entry name" value="TPP-binding domain"/>
    <property type="match status" value="1"/>
</dbReference>
<evidence type="ECO:0000256" key="2">
    <source>
        <dbReference type="ARBA" id="ARBA00023052"/>
    </source>
</evidence>
<dbReference type="CDD" id="cd07035">
    <property type="entry name" value="TPP_PYR_POX_like"/>
    <property type="match status" value="1"/>
</dbReference>
<dbReference type="GO" id="GO:0030976">
    <property type="term" value="F:thiamine pyrophosphate binding"/>
    <property type="evidence" value="ECO:0007669"/>
    <property type="project" value="InterPro"/>
</dbReference>
<dbReference type="AlphaFoldDB" id="A0A1C5H2L4"/>
<evidence type="ECO:0000259" key="4">
    <source>
        <dbReference type="Pfam" id="PF00205"/>
    </source>
</evidence>
<dbReference type="CDD" id="cd02002">
    <property type="entry name" value="TPP_BFDC"/>
    <property type="match status" value="1"/>
</dbReference>
<name>A0A1C5H2L4_9ACTN</name>
<organism evidence="7 8">
    <name type="scientific">Micromonospora coxensis</name>
    <dbReference type="NCBI Taxonomy" id="356852"/>
    <lineage>
        <taxon>Bacteria</taxon>
        <taxon>Bacillati</taxon>
        <taxon>Actinomycetota</taxon>
        <taxon>Actinomycetes</taxon>
        <taxon>Micromonosporales</taxon>
        <taxon>Micromonosporaceae</taxon>
        <taxon>Micromonospora</taxon>
    </lineage>
</organism>
<evidence type="ECO:0000259" key="5">
    <source>
        <dbReference type="Pfam" id="PF02775"/>
    </source>
</evidence>
<dbReference type="NCBIfam" id="NF005485">
    <property type="entry name" value="PRK07092.1"/>
    <property type="match status" value="1"/>
</dbReference>
<feature type="domain" description="Thiamine pyrophosphate enzyme TPP-binding" evidence="5">
    <location>
        <begin position="387"/>
        <end position="522"/>
    </location>
</feature>
<dbReference type="InterPro" id="IPR029061">
    <property type="entry name" value="THDP-binding"/>
</dbReference>
<dbReference type="Pfam" id="PF02776">
    <property type="entry name" value="TPP_enzyme_N"/>
    <property type="match status" value="1"/>
</dbReference>
<evidence type="ECO:0000256" key="1">
    <source>
        <dbReference type="ARBA" id="ARBA00007812"/>
    </source>
</evidence>
<gene>
    <name evidence="7" type="ORF">GA0070614_0711</name>
</gene>
<dbReference type="Pfam" id="PF02775">
    <property type="entry name" value="TPP_enzyme_C"/>
    <property type="match status" value="1"/>
</dbReference>
<accession>A0A1C5H2L4</accession>
<keyword evidence="2 3" id="KW-0786">Thiamine pyrophosphate</keyword>
<dbReference type="PANTHER" id="PTHR18968">
    <property type="entry name" value="THIAMINE PYROPHOSPHATE ENZYMES"/>
    <property type="match status" value="1"/>
</dbReference>
<feature type="domain" description="Thiamine pyrophosphate enzyme central" evidence="4">
    <location>
        <begin position="193"/>
        <end position="322"/>
    </location>
</feature>
<dbReference type="InterPro" id="IPR012001">
    <property type="entry name" value="Thiamin_PyroP_enz_TPP-bd_dom"/>
</dbReference>
<reference evidence="8" key="1">
    <citation type="submission" date="2016-06" db="EMBL/GenBank/DDBJ databases">
        <authorList>
            <person name="Varghese N."/>
            <person name="Submissions Spin"/>
        </authorList>
    </citation>
    <scope>NUCLEOTIDE SEQUENCE [LARGE SCALE GENOMIC DNA]</scope>
    <source>
        <strain evidence="8">DSM 45161</strain>
    </source>
</reference>
<evidence type="ECO:0000313" key="8">
    <source>
        <dbReference type="Proteomes" id="UP000198215"/>
    </source>
</evidence>
<dbReference type="SUPFAM" id="SSF52467">
    <property type="entry name" value="DHS-like NAD/FAD-binding domain"/>
    <property type="match status" value="1"/>
</dbReference>
<dbReference type="Proteomes" id="UP000198215">
    <property type="component" value="Chromosome I"/>
</dbReference>
<sequence length="532" mass="55294">MISVRQAAFDIFRSHHLTTVFGNPGSTELPMLADFPTDFRYVLGLQEGVVVGMADGYAQATGRPVLVNLHSAPGVATAMGALVNAAAARSPLVLTAGQQVRALLTGPAMLTNPEPTVLPRPLVKWSVEPPRPQDVPAALARAAHLAALPPRGPVLVSLPMDDWAAEVDEDDVRSLAARRVAVSAVPSAQVLAGLATRITAARSPVLLVGAGLDSPAGWAAAVAVAERCRLPVYWAPLEPRCGFPTTHPAFQGVLPPSRARVGKALEGHDLILVAGATAFRWYPYVPGQLLGGEAELVLLTDDPDEAARAELGEAVLTDPVAALAGLADEVAAAGRPAPAPGPRPEPVDLTRRPMTTAAAYATIARVLPAEAALVCEAVSSMRDCQDQIRIARPGGYYSPAGASLGFGVPAAIGVRLARPDRPVLAVVGDGAFQYAVPALWSAVRYQVGLTVVVLRNDRYAVLEDYRDLLGLAGVPGLQVPGIDTVALARGYGVTALRVEGADKLATALRDSLARPGPTLIEVPVGGCSGSHW</sequence>
<proteinExistence type="inferred from homology"/>
<dbReference type="GO" id="GO:0000287">
    <property type="term" value="F:magnesium ion binding"/>
    <property type="evidence" value="ECO:0007669"/>
    <property type="project" value="InterPro"/>
</dbReference>
<dbReference type="PANTHER" id="PTHR18968:SF133">
    <property type="entry name" value="BENZOYLFORMATE DECARBOXYLASE"/>
    <property type="match status" value="1"/>
</dbReference>
<dbReference type="InterPro" id="IPR000399">
    <property type="entry name" value="TPP-bd_CS"/>
</dbReference>
<evidence type="ECO:0000259" key="6">
    <source>
        <dbReference type="Pfam" id="PF02776"/>
    </source>
</evidence>
<dbReference type="InterPro" id="IPR012000">
    <property type="entry name" value="Thiamin_PyroP_enz_cen_dom"/>
</dbReference>
<feature type="domain" description="Thiamine pyrophosphate enzyme N-terminal TPP-binding" evidence="6">
    <location>
        <begin position="4"/>
        <end position="102"/>
    </location>
</feature>
<dbReference type="Gene3D" id="3.40.50.970">
    <property type="match status" value="2"/>
</dbReference>
<dbReference type="OrthoDB" id="2443624at2"/>
<keyword evidence="8" id="KW-1185">Reference proteome</keyword>
<dbReference type="RefSeq" id="WP_088974620.1">
    <property type="nucleotide sequence ID" value="NZ_LT607753.1"/>
</dbReference>
<comment type="similarity">
    <text evidence="1 3">Belongs to the TPP enzyme family.</text>
</comment>
<protein>
    <submittedName>
        <fullName evidence="7">Benzoylformate decarboxylase</fullName>
    </submittedName>
</protein>
<dbReference type="InterPro" id="IPR011766">
    <property type="entry name" value="TPP_enzyme_TPP-bd"/>
</dbReference>
<dbReference type="InterPro" id="IPR029035">
    <property type="entry name" value="DHS-like_NAD/FAD-binding_dom"/>
</dbReference>
<dbReference type="GO" id="GO:0050660">
    <property type="term" value="F:flavin adenine dinucleotide binding"/>
    <property type="evidence" value="ECO:0007669"/>
    <property type="project" value="TreeGrafter"/>
</dbReference>
<evidence type="ECO:0000313" key="7">
    <source>
        <dbReference type="EMBL" id="SCG40107.1"/>
    </source>
</evidence>
<evidence type="ECO:0000256" key="3">
    <source>
        <dbReference type="RuleBase" id="RU362132"/>
    </source>
</evidence>
<dbReference type="PROSITE" id="PS00187">
    <property type="entry name" value="TPP_ENZYMES"/>
    <property type="match status" value="1"/>
</dbReference>
<dbReference type="EMBL" id="LT607753">
    <property type="protein sequence ID" value="SCG40107.1"/>
    <property type="molecule type" value="Genomic_DNA"/>
</dbReference>